<dbReference type="STRING" id="1121421.SAMN02745123_00809"/>
<reference evidence="3" key="1">
    <citation type="submission" date="2016-11" db="EMBL/GenBank/DDBJ databases">
        <authorList>
            <person name="Varghese N."/>
            <person name="Submissions S."/>
        </authorList>
    </citation>
    <scope>NUCLEOTIDE SEQUENCE [LARGE SCALE GENOMIC DNA]</scope>
    <source>
        <strain evidence="3">DSM 10349</strain>
    </source>
</reference>
<dbReference type="Gene3D" id="1.10.3210.10">
    <property type="entry name" value="Hypothetical protein af1432"/>
    <property type="match status" value="1"/>
</dbReference>
<dbReference type="Proteomes" id="UP000183997">
    <property type="component" value="Unassembled WGS sequence"/>
</dbReference>
<evidence type="ECO:0000313" key="3">
    <source>
        <dbReference type="Proteomes" id="UP000183997"/>
    </source>
</evidence>
<dbReference type="Pfam" id="PF13487">
    <property type="entry name" value="HD_5"/>
    <property type="match status" value="1"/>
</dbReference>
<proteinExistence type="predicted"/>
<evidence type="ECO:0000259" key="1">
    <source>
        <dbReference type="PROSITE" id="PS51832"/>
    </source>
</evidence>
<gene>
    <name evidence="2" type="ORF">SAMN02745123_00809</name>
</gene>
<organism evidence="2 3">
    <name type="scientific">Desulforamulus aeronauticus DSM 10349</name>
    <dbReference type="NCBI Taxonomy" id="1121421"/>
    <lineage>
        <taxon>Bacteria</taxon>
        <taxon>Bacillati</taxon>
        <taxon>Bacillota</taxon>
        <taxon>Clostridia</taxon>
        <taxon>Eubacteriales</taxon>
        <taxon>Peptococcaceae</taxon>
        <taxon>Desulforamulus</taxon>
    </lineage>
</organism>
<dbReference type="InterPro" id="IPR037522">
    <property type="entry name" value="HD_GYP_dom"/>
</dbReference>
<dbReference type="PANTHER" id="PTHR43155">
    <property type="entry name" value="CYCLIC DI-GMP PHOSPHODIESTERASE PA4108-RELATED"/>
    <property type="match status" value="1"/>
</dbReference>
<name>A0A1M6PZ84_9FIRM</name>
<accession>A0A1M6PZ84</accession>
<protein>
    <submittedName>
        <fullName evidence="2">HD-GYP domain, c-di-GMP phosphodiesterase class II (Or its inactivated variant)</fullName>
    </submittedName>
</protein>
<feature type="domain" description="HD-GYP" evidence="1">
    <location>
        <begin position="92"/>
        <end position="297"/>
    </location>
</feature>
<dbReference type="PROSITE" id="PS51832">
    <property type="entry name" value="HD_GYP"/>
    <property type="match status" value="1"/>
</dbReference>
<dbReference type="PANTHER" id="PTHR43155:SF2">
    <property type="entry name" value="CYCLIC DI-GMP PHOSPHODIESTERASE PA4108"/>
    <property type="match status" value="1"/>
</dbReference>
<dbReference type="InterPro" id="IPR003607">
    <property type="entry name" value="HD/PDEase_dom"/>
</dbReference>
<dbReference type="CDD" id="cd00077">
    <property type="entry name" value="HDc"/>
    <property type="match status" value="1"/>
</dbReference>
<dbReference type="SMART" id="SM00471">
    <property type="entry name" value="HDc"/>
    <property type="match status" value="1"/>
</dbReference>
<keyword evidence="3" id="KW-1185">Reference proteome</keyword>
<dbReference type="AlphaFoldDB" id="A0A1M6PZ84"/>
<sequence length="351" mass="38784">MKLPVRYLLPGMVLASPIISNNKQLLLGKGVILTAKIISSLKKFGILVADVTILSKDFEAPSNEIDYGVRLNAVSLVEELVMGGGTVNYKKILLTVDSIIGEILEGKEVTSNLTNLCSVDMYTFAHCVDVCILSIAAGVLLNYDRKKLLTLGTGSLLHDIGKIKVPLMILNKPEKLTPEEFEEMKRHSDYGYEMSKAIYDLTVLSKEIILNHHEKYDGSGYPRGLKGEKISDMAAICSVADVYNAITTDRIYRKALPPHEAYEMIMAAGDLMFKNEIALTLLKLIKPYPVGSAVTLSNGLKGIVIDLKEELIFRPVIKIIETKEIVDLKNQHNLVITGLLNNEEVQKLALN</sequence>
<dbReference type="EMBL" id="FRAR01000007">
    <property type="protein sequence ID" value="SHK13253.1"/>
    <property type="molecule type" value="Genomic_DNA"/>
</dbReference>
<dbReference type="SUPFAM" id="SSF109604">
    <property type="entry name" value="HD-domain/PDEase-like"/>
    <property type="match status" value="1"/>
</dbReference>
<evidence type="ECO:0000313" key="2">
    <source>
        <dbReference type="EMBL" id="SHK13253.1"/>
    </source>
</evidence>
<dbReference type="OrthoDB" id="9798833at2"/>
<dbReference type="RefSeq" id="WP_072911124.1">
    <property type="nucleotide sequence ID" value="NZ_FRAR01000007.1"/>
</dbReference>